<name>A0A423TVJ0_PENVA</name>
<dbReference type="GO" id="GO:0005739">
    <property type="term" value="C:mitochondrion"/>
    <property type="evidence" value="ECO:0007669"/>
    <property type="project" value="UniProtKB-SubCell"/>
</dbReference>
<evidence type="ECO:0000256" key="3">
    <source>
        <dbReference type="ARBA" id="ARBA00022946"/>
    </source>
</evidence>
<evidence type="ECO:0000256" key="4">
    <source>
        <dbReference type="ARBA" id="ARBA00023054"/>
    </source>
</evidence>
<dbReference type="GO" id="GO:0042030">
    <property type="term" value="F:ATPase inhibitor activity"/>
    <property type="evidence" value="ECO:0007669"/>
    <property type="project" value="InterPro"/>
</dbReference>
<keyword evidence="9" id="KW-1185">Reference proteome</keyword>
<proteinExistence type="inferred from homology"/>
<evidence type="ECO:0000256" key="1">
    <source>
        <dbReference type="ARBA" id="ARBA00004173"/>
    </source>
</evidence>
<evidence type="ECO:0000313" key="8">
    <source>
        <dbReference type="EMBL" id="ROT80475.1"/>
    </source>
</evidence>
<gene>
    <name evidence="8" type="ORF">C7M84_000783</name>
</gene>
<evidence type="ECO:0000256" key="2">
    <source>
        <dbReference type="ARBA" id="ARBA00010901"/>
    </source>
</evidence>
<comment type="caution">
    <text evidence="8">The sequence shown here is derived from an EMBL/GenBank/DDBJ whole genome shotgun (WGS) entry which is preliminary data.</text>
</comment>
<dbReference type="Proteomes" id="UP000283509">
    <property type="component" value="Unassembled WGS sequence"/>
</dbReference>
<organism evidence="8 9">
    <name type="scientific">Penaeus vannamei</name>
    <name type="common">Whiteleg shrimp</name>
    <name type="synonym">Litopenaeus vannamei</name>
    <dbReference type="NCBI Taxonomy" id="6689"/>
    <lineage>
        <taxon>Eukaryota</taxon>
        <taxon>Metazoa</taxon>
        <taxon>Ecdysozoa</taxon>
        <taxon>Arthropoda</taxon>
        <taxon>Crustacea</taxon>
        <taxon>Multicrustacea</taxon>
        <taxon>Malacostraca</taxon>
        <taxon>Eumalacostraca</taxon>
        <taxon>Eucarida</taxon>
        <taxon>Decapoda</taxon>
        <taxon>Dendrobranchiata</taxon>
        <taxon>Penaeoidea</taxon>
        <taxon>Penaeidae</taxon>
        <taxon>Penaeus</taxon>
    </lineage>
</organism>
<keyword evidence="3" id="KW-0809">Transit peptide</keyword>
<comment type="subcellular location">
    <subcellularLocation>
        <location evidence="1">Mitochondrion</location>
    </subcellularLocation>
</comment>
<evidence type="ECO:0000256" key="7">
    <source>
        <dbReference type="SAM" id="MobiDB-lite"/>
    </source>
</evidence>
<dbReference type="EMBL" id="QCYY01001116">
    <property type="protein sequence ID" value="ROT80475.1"/>
    <property type="molecule type" value="Genomic_DNA"/>
</dbReference>
<protein>
    <submittedName>
        <fullName evidence="8">Mitochondrial ATPase inhibitor</fullName>
    </submittedName>
</protein>
<dbReference type="OrthoDB" id="6363000at2759"/>
<dbReference type="Pfam" id="PF04568">
    <property type="entry name" value="IATP"/>
    <property type="match status" value="1"/>
</dbReference>
<keyword evidence="5" id="KW-0496">Mitochondrion</keyword>
<dbReference type="PANTHER" id="PTHR48417:SF1">
    <property type="entry name" value="ATP SYNTHASE F1 SUBUNIT EPSILON"/>
    <property type="match status" value="1"/>
</dbReference>
<reference evidence="8 9" key="2">
    <citation type="submission" date="2019-01" db="EMBL/GenBank/DDBJ databases">
        <title>The decoding of complex shrimp genome reveals the adaptation for benthos swimmer, frequently molting mechanism and breeding impact on genome.</title>
        <authorList>
            <person name="Sun Y."/>
            <person name="Gao Y."/>
            <person name="Yu Y."/>
        </authorList>
    </citation>
    <scope>NUCLEOTIDE SEQUENCE [LARGE SCALE GENOMIC DNA]</scope>
    <source>
        <tissue evidence="8">Muscle</tissue>
    </source>
</reference>
<accession>A0A423TVJ0</accession>
<dbReference type="STRING" id="6689.A0A423TVJ0"/>
<dbReference type="InterPro" id="IPR007648">
    <property type="entry name" value="ATPase_inhibitor_mt"/>
</dbReference>
<feature type="region of interest" description="Disordered" evidence="7">
    <location>
        <begin position="81"/>
        <end position="111"/>
    </location>
</feature>
<keyword evidence="4 6" id="KW-0175">Coiled coil</keyword>
<comment type="similarity">
    <text evidence="2">Belongs to the ATPase inhibitor family.</text>
</comment>
<evidence type="ECO:0000256" key="6">
    <source>
        <dbReference type="SAM" id="Coils"/>
    </source>
</evidence>
<feature type="region of interest" description="Disordered" evidence="7">
    <location>
        <begin position="17"/>
        <end position="51"/>
    </location>
</feature>
<feature type="coiled-coil region" evidence="6">
    <location>
        <begin position="121"/>
        <end position="148"/>
    </location>
</feature>
<feature type="compositionally biased region" description="Gly residues" evidence="7">
    <location>
        <begin position="30"/>
        <end position="44"/>
    </location>
</feature>
<dbReference type="Gene3D" id="1.20.5.500">
    <property type="entry name" value="Single helix bin"/>
    <property type="match status" value="1"/>
</dbReference>
<reference evidence="8 9" key="1">
    <citation type="submission" date="2018-04" db="EMBL/GenBank/DDBJ databases">
        <authorList>
            <person name="Zhang X."/>
            <person name="Yuan J."/>
            <person name="Li F."/>
            <person name="Xiang J."/>
        </authorList>
    </citation>
    <scope>NUCLEOTIDE SEQUENCE [LARGE SCALE GENOMIC DNA]</scope>
    <source>
        <tissue evidence="8">Muscle</tissue>
    </source>
</reference>
<sequence>MMAFKFPRVFLPFRLPRPPILPKGSRGTHSGAGSGAGSGGGSGGSIRDAGGSFGKLAVAQEEEYFRRKQREQLVKLRQKLESERDATAKSPPIVEDPECGGTSTPSVSYADSRDDGLIKDQVFLQRKLEEYENLVKHQQEDIRRMLELVDENVRIISHFQEEIGFLKSTMEIQKLFPELDLGREPRFECFETLKPRNGSFES</sequence>
<dbReference type="SUPFAM" id="SSF64602">
    <property type="entry name" value="F1 ATPase inhibitor, IF1, C-terminal domain"/>
    <property type="match status" value="1"/>
</dbReference>
<evidence type="ECO:0000256" key="5">
    <source>
        <dbReference type="ARBA" id="ARBA00023128"/>
    </source>
</evidence>
<dbReference type="PANTHER" id="PTHR48417">
    <property type="entry name" value="ATP SYNTHASE F1 SUBUNIT EPSILON"/>
    <property type="match status" value="1"/>
</dbReference>
<dbReference type="AlphaFoldDB" id="A0A423TVJ0"/>
<evidence type="ECO:0000313" key="9">
    <source>
        <dbReference type="Proteomes" id="UP000283509"/>
    </source>
</evidence>